<dbReference type="AlphaFoldDB" id="A0A977KY60"/>
<dbReference type="EMBL" id="CP073041">
    <property type="protein sequence ID" value="UXE62058.1"/>
    <property type="molecule type" value="Genomic_DNA"/>
</dbReference>
<comment type="similarity">
    <text evidence="9">Belongs to the MntA antitoxin family.</text>
</comment>
<proteinExistence type="inferred from homology"/>
<dbReference type="Pfam" id="PF01909">
    <property type="entry name" value="NTP_transf_2"/>
    <property type="match status" value="1"/>
</dbReference>
<dbReference type="KEGG" id="wna:KA717_04070"/>
<evidence type="ECO:0000313" key="11">
    <source>
        <dbReference type="EMBL" id="UXE62058.1"/>
    </source>
</evidence>
<evidence type="ECO:0000259" key="10">
    <source>
        <dbReference type="Pfam" id="PF01909"/>
    </source>
</evidence>
<evidence type="ECO:0000256" key="1">
    <source>
        <dbReference type="ARBA" id="ARBA00001946"/>
    </source>
</evidence>
<dbReference type="SUPFAM" id="SSF81301">
    <property type="entry name" value="Nucleotidyltransferase"/>
    <property type="match status" value="1"/>
</dbReference>
<accession>A0A977KY60</accession>
<keyword evidence="3" id="KW-0808">Transferase</keyword>
<dbReference type="InterPro" id="IPR043519">
    <property type="entry name" value="NT_sf"/>
</dbReference>
<keyword evidence="7" id="KW-0067">ATP-binding</keyword>
<dbReference type="GO" id="GO:0005524">
    <property type="term" value="F:ATP binding"/>
    <property type="evidence" value="ECO:0007669"/>
    <property type="project" value="UniProtKB-KW"/>
</dbReference>
<dbReference type="PANTHER" id="PTHR33571">
    <property type="entry name" value="SSL8005 PROTEIN"/>
    <property type="match status" value="1"/>
</dbReference>
<keyword evidence="6" id="KW-0547">Nucleotide-binding</keyword>
<dbReference type="PANTHER" id="PTHR33571:SF14">
    <property type="entry name" value="PROTEIN ADENYLYLTRANSFERASE MJ0435-RELATED"/>
    <property type="match status" value="1"/>
</dbReference>
<dbReference type="InterPro" id="IPR052038">
    <property type="entry name" value="Type-VII_TA_antitoxin"/>
</dbReference>
<keyword evidence="5" id="KW-0479">Metal-binding</keyword>
<dbReference type="GO" id="GO:0016779">
    <property type="term" value="F:nucleotidyltransferase activity"/>
    <property type="evidence" value="ECO:0007669"/>
    <property type="project" value="UniProtKB-KW"/>
</dbReference>
<organism evidence="11">
    <name type="scientific">Woronichinia naegeliana WA131</name>
    <dbReference type="NCBI Taxonomy" id="2824559"/>
    <lineage>
        <taxon>Bacteria</taxon>
        <taxon>Bacillati</taxon>
        <taxon>Cyanobacteriota</taxon>
        <taxon>Cyanophyceae</taxon>
        <taxon>Synechococcales</taxon>
        <taxon>Coelosphaeriaceae</taxon>
        <taxon>Woronichinia</taxon>
    </lineage>
</organism>
<evidence type="ECO:0000256" key="7">
    <source>
        <dbReference type="ARBA" id="ARBA00022840"/>
    </source>
</evidence>
<feature type="domain" description="Polymerase nucleotidyl transferase" evidence="10">
    <location>
        <begin position="17"/>
        <end position="98"/>
    </location>
</feature>
<sequence length="99" mass="11364">MKHLQRDSVLTILSQNKADLCDRYGLISLGIFGSVARDEAREDSDMDVIVKLSKPNLFALVHLREELINLLGCEVDIIHESKALRPFFRNIIERDSIWV</sequence>
<dbReference type="Gene3D" id="3.30.460.10">
    <property type="entry name" value="Beta Polymerase, domain 2"/>
    <property type="match status" value="1"/>
</dbReference>
<evidence type="ECO:0000256" key="2">
    <source>
        <dbReference type="ARBA" id="ARBA00022649"/>
    </source>
</evidence>
<evidence type="ECO:0000256" key="9">
    <source>
        <dbReference type="ARBA" id="ARBA00038276"/>
    </source>
</evidence>
<name>A0A977KY60_9CYAN</name>
<gene>
    <name evidence="11" type="ORF">KA717_04070</name>
</gene>
<dbReference type="Proteomes" id="UP001065613">
    <property type="component" value="Chromosome"/>
</dbReference>
<keyword evidence="2" id="KW-1277">Toxin-antitoxin system</keyword>
<evidence type="ECO:0000256" key="3">
    <source>
        <dbReference type="ARBA" id="ARBA00022679"/>
    </source>
</evidence>
<protein>
    <submittedName>
        <fullName evidence="11">Nucleotidyltransferase domain-containing protein</fullName>
    </submittedName>
</protein>
<dbReference type="CDD" id="cd05403">
    <property type="entry name" value="NT_KNTase_like"/>
    <property type="match status" value="1"/>
</dbReference>
<dbReference type="InterPro" id="IPR002934">
    <property type="entry name" value="Polymerase_NTP_transf_dom"/>
</dbReference>
<evidence type="ECO:0000256" key="8">
    <source>
        <dbReference type="ARBA" id="ARBA00022842"/>
    </source>
</evidence>
<keyword evidence="4" id="KW-0548">Nucleotidyltransferase</keyword>
<evidence type="ECO:0000256" key="5">
    <source>
        <dbReference type="ARBA" id="ARBA00022723"/>
    </source>
</evidence>
<comment type="cofactor">
    <cofactor evidence="1">
        <name>Mg(2+)</name>
        <dbReference type="ChEBI" id="CHEBI:18420"/>
    </cofactor>
</comment>
<evidence type="ECO:0000256" key="6">
    <source>
        <dbReference type="ARBA" id="ARBA00022741"/>
    </source>
</evidence>
<evidence type="ECO:0000256" key="4">
    <source>
        <dbReference type="ARBA" id="ARBA00022695"/>
    </source>
</evidence>
<dbReference type="GO" id="GO:0046872">
    <property type="term" value="F:metal ion binding"/>
    <property type="evidence" value="ECO:0007669"/>
    <property type="project" value="UniProtKB-KW"/>
</dbReference>
<keyword evidence="8" id="KW-0460">Magnesium</keyword>
<reference evidence="11" key="1">
    <citation type="submission" date="2021-04" db="EMBL/GenBank/DDBJ databases">
        <title>Genome sequence of Woronichinia naegeliana from Washington state freshwater lake bloom.</title>
        <authorList>
            <person name="Dreher T.W."/>
        </authorList>
    </citation>
    <scope>NUCLEOTIDE SEQUENCE</scope>
    <source>
        <strain evidence="11">WA131</strain>
    </source>
</reference>